<dbReference type="InterPro" id="IPR038430">
    <property type="entry name" value="NDAH_ubi_oxred_su3_sf"/>
</dbReference>
<sequence>MMIIFYLIFTPLLISLMILLMTYLISSKNVKLREKFSTFECGFENKILFRESISIRFFFILLIFLIFDVEIILILPFLDTIEFSNFNLSCLSLSIFLIILSAGLILELNLGTLKWN</sequence>
<evidence type="ECO:0000313" key="10">
    <source>
        <dbReference type="EMBL" id="AFX58980.1"/>
    </source>
</evidence>
<reference evidence="10" key="1">
    <citation type="submission" date="2012-10" db="EMBL/GenBank/DDBJ databases">
        <title>Mitochondrial genome diversity in Ecdysozoa.</title>
        <authorList>
            <person name="Podsiadlowski L."/>
            <person name="Meusemann K."/>
            <person name="von Reumont B."/>
            <person name="Fahrein K."/>
            <person name="Dambach J."/>
            <person name="Braband A."/>
            <person name="Misof B."/>
        </authorList>
    </citation>
    <scope>NUCLEOTIDE SEQUENCE</scope>
</reference>
<keyword evidence="5 9" id="KW-0812">Transmembrane</keyword>
<dbReference type="EC" id="7.1.1.2" evidence="9"/>
<keyword evidence="9" id="KW-0520">NAD</keyword>
<evidence type="ECO:0000256" key="6">
    <source>
        <dbReference type="ARBA" id="ARBA00022989"/>
    </source>
</evidence>
<evidence type="ECO:0000256" key="2">
    <source>
        <dbReference type="ARBA" id="ARBA00008472"/>
    </source>
</evidence>
<evidence type="ECO:0000256" key="9">
    <source>
        <dbReference type="RuleBase" id="RU003640"/>
    </source>
</evidence>
<feature type="transmembrane region" description="Helical" evidence="9">
    <location>
        <begin position="6"/>
        <end position="25"/>
    </location>
</feature>
<name>U3LGH5_9HEXA</name>
<keyword evidence="6 9" id="KW-1133">Transmembrane helix</keyword>
<dbReference type="Gene3D" id="1.20.58.1610">
    <property type="entry name" value="NADH:ubiquinone/plastoquinone oxidoreductase, chain 3"/>
    <property type="match status" value="1"/>
</dbReference>
<keyword evidence="7 9" id="KW-0472">Membrane</keyword>
<keyword evidence="4 9" id="KW-0813">Transport</keyword>
<keyword evidence="9 10" id="KW-0496">Mitochondrion</keyword>
<dbReference type="PANTHER" id="PTHR11058:SF9">
    <property type="entry name" value="NADH-UBIQUINONE OXIDOREDUCTASE CHAIN 3"/>
    <property type="match status" value="1"/>
</dbReference>
<dbReference type="GO" id="GO:0031966">
    <property type="term" value="C:mitochondrial membrane"/>
    <property type="evidence" value="ECO:0007669"/>
    <property type="project" value="UniProtKB-SubCell"/>
</dbReference>
<geneLocation type="mitochondrion" evidence="10"/>
<evidence type="ECO:0000256" key="4">
    <source>
        <dbReference type="ARBA" id="ARBA00022448"/>
    </source>
</evidence>
<keyword evidence="9" id="KW-1278">Translocase</keyword>
<dbReference type="InterPro" id="IPR000440">
    <property type="entry name" value="NADH_UbQ/plastoQ_OxRdtase_su3"/>
</dbReference>
<protein>
    <recommendedName>
        <fullName evidence="3 9">NADH-ubiquinone oxidoreductase chain 3</fullName>
        <ecNumber evidence="9">7.1.1.2</ecNumber>
    </recommendedName>
</protein>
<comment type="similarity">
    <text evidence="2 9">Belongs to the complex I subunit 3 family.</text>
</comment>
<proteinExistence type="inferred from homology"/>
<feature type="transmembrane region" description="Helical" evidence="9">
    <location>
        <begin position="57"/>
        <end position="78"/>
    </location>
</feature>
<dbReference type="GO" id="GO:0030964">
    <property type="term" value="C:NADH dehydrogenase complex"/>
    <property type="evidence" value="ECO:0007669"/>
    <property type="project" value="TreeGrafter"/>
</dbReference>
<evidence type="ECO:0000256" key="1">
    <source>
        <dbReference type="ARBA" id="ARBA00004370"/>
    </source>
</evidence>
<comment type="catalytic activity">
    <reaction evidence="8 9">
        <text>a ubiquinone + NADH + 5 H(+)(in) = a ubiquinol + NAD(+) + 4 H(+)(out)</text>
        <dbReference type="Rhea" id="RHEA:29091"/>
        <dbReference type="Rhea" id="RHEA-COMP:9565"/>
        <dbReference type="Rhea" id="RHEA-COMP:9566"/>
        <dbReference type="ChEBI" id="CHEBI:15378"/>
        <dbReference type="ChEBI" id="CHEBI:16389"/>
        <dbReference type="ChEBI" id="CHEBI:17976"/>
        <dbReference type="ChEBI" id="CHEBI:57540"/>
        <dbReference type="ChEBI" id="CHEBI:57945"/>
        <dbReference type="EC" id="7.1.1.2"/>
    </reaction>
</comment>
<evidence type="ECO:0000256" key="5">
    <source>
        <dbReference type="ARBA" id="ARBA00022692"/>
    </source>
</evidence>
<comment type="subcellular location">
    <subcellularLocation>
        <location evidence="1">Membrane</location>
    </subcellularLocation>
    <subcellularLocation>
        <location evidence="9">Mitochondrion membrane</location>
        <topology evidence="9">Multi-pass membrane protein</topology>
    </subcellularLocation>
</comment>
<evidence type="ECO:0000256" key="7">
    <source>
        <dbReference type="ARBA" id="ARBA00023136"/>
    </source>
</evidence>
<dbReference type="EMBL" id="JX963621">
    <property type="protein sequence ID" value="AFX58980.1"/>
    <property type="molecule type" value="Genomic_DNA"/>
</dbReference>
<dbReference type="PANTHER" id="PTHR11058">
    <property type="entry name" value="NADH-UBIQUINONE OXIDOREDUCTASE CHAIN 3"/>
    <property type="match status" value="1"/>
</dbReference>
<keyword evidence="9" id="KW-0249">Electron transport</keyword>
<accession>U3LGH5</accession>
<keyword evidence="9" id="KW-0830">Ubiquinone</keyword>
<evidence type="ECO:0000256" key="3">
    <source>
        <dbReference type="ARBA" id="ARBA00021007"/>
    </source>
</evidence>
<evidence type="ECO:0000256" key="8">
    <source>
        <dbReference type="ARBA" id="ARBA00049551"/>
    </source>
</evidence>
<dbReference type="GO" id="GO:0008137">
    <property type="term" value="F:NADH dehydrogenase (ubiquinone) activity"/>
    <property type="evidence" value="ECO:0007669"/>
    <property type="project" value="UniProtKB-UniRule"/>
</dbReference>
<dbReference type="AlphaFoldDB" id="U3LGH5"/>
<feature type="transmembrane region" description="Helical" evidence="9">
    <location>
        <begin position="84"/>
        <end position="106"/>
    </location>
</feature>
<keyword evidence="9" id="KW-0679">Respiratory chain</keyword>
<comment type="function">
    <text evidence="9">Core subunit of the mitochondrial membrane respiratory chain NADH dehydrogenase (Complex I) which catalyzes electron transfer from NADH through the respiratory chain, using ubiquinone as an electron acceptor. Essential for the catalytic activity of complex I.</text>
</comment>
<dbReference type="Pfam" id="PF00507">
    <property type="entry name" value="Oxidored_q4"/>
    <property type="match status" value="1"/>
</dbReference>
<organism evidence="10">
    <name type="scientific">Acerentomon sp. JD-2012</name>
    <dbReference type="NCBI Taxonomy" id="1258700"/>
    <lineage>
        <taxon>Eukaryota</taxon>
        <taxon>Metazoa</taxon>
        <taxon>Ecdysozoa</taxon>
        <taxon>Arthropoda</taxon>
        <taxon>Hexapoda</taxon>
        <taxon>Protura</taxon>
        <taxon>Acerentomata</taxon>
        <taxon>Acerentomidae</taxon>
        <taxon>Acerentomon</taxon>
    </lineage>
</organism>